<feature type="non-terminal residue" evidence="1">
    <location>
        <position position="251"/>
    </location>
</feature>
<accession>A0ACA9PCE8</accession>
<dbReference type="EMBL" id="CAJVPT010032549">
    <property type="protein sequence ID" value="CAG8701819.1"/>
    <property type="molecule type" value="Genomic_DNA"/>
</dbReference>
<reference evidence="1" key="1">
    <citation type="submission" date="2021-06" db="EMBL/GenBank/DDBJ databases">
        <authorList>
            <person name="Kallberg Y."/>
            <person name="Tangrot J."/>
            <person name="Rosling A."/>
        </authorList>
    </citation>
    <scope>NUCLEOTIDE SEQUENCE</scope>
    <source>
        <strain evidence="1">CL356</strain>
    </source>
</reference>
<comment type="caution">
    <text evidence="1">The sequence shown here is derived from an EMBL/GenBank/DDBJ whole genome shotgun (WGS) entry which is preliminary data.</text>
</comment>
<proteinExistence type="predicted"/>
<evidence type="ECO:0000313" key="1">
    <source>
        <dbReference type="EMBL" id="CAG8701819.1"/>
    </source>
</evidence>
<keyword evidence="2" id="KW-1185">Reference proteome</keyword>
<protein>
    <submittedName>
        <fullName evidence="1">397_t:CDS:1</fullName>
    </submittedName>
</protein>
<name>A0ACA9PCE8_9GLOM</name>
<evidence type="ECO:0000313" key="2">
    <source>
        <dbReference type="Proteomes" id="UP000789525"/>
    </source>
</evidence>
<organism evidence="1 2">
    <name type="scientific">Acaulospora colombiana</name>
    <dbReference type="NCBI Taxonomy" id="27376"/>
    <lineage>
        <taxon>Eukaryota</taxon>
        <taxon>Fungi</taxon>
        <taxon>Fungi incertae sedis</taxon>
        <taxon>Mucoromycota</taxon>
        <taxon>Glomeromycotina</taxon>
        <taxon>Glomeromycetes</taxon>
        <taxon>Diversisporales</taxon>
        <taxon>Acaulosporaceae</taxon>
        <taxon>Acaulospora</taxon>
    </lineage>
</organism>
<dbReference type="Proteomes" id="UP000789525">
    <property type="component" value="Unassembled WGS sequence"/>
</dbReference>
<gene>
    <name evidence="1" type="ORF">ACOLOM_LOCUS10279</name>
</gene>
<sequence>MDESYSYDTDSQQDYSSMAMSGMLHDASIHTVDDVLEDEDQLQYQEYAEEGYEEGSELQPDISQEDCWTVISSFFHEKGLVRQQLDSFDEFVENTMQEIVDENKNLVLQTVSGSQGGDGDKPKRFYIRFGQVYLSKPTMTEADGSVSAMFPQEGRLRNLTYASPLYVNMKKETLSADPRSLENREKTTLNEMFDENSLEDDPKEMSYDKVFVGKIPVMLKSTFCILHGLKDKSLYALNECPYDQVGSEELR</sequence>